<dbReference type="Proteomes" id="UP001529510">
    <property type="component" value="Unassembled WGS sequence"/>
</dbReference>
<reference evidence="2 3" key="1">
    <citation type="submission" date="2024-05" db="EMBL/GenBank/DDBJ databases">
        <title>Genome sequencing and assembly of Indian major carp, Cirrhinus mrigala (Hamilton, 1822).</title>
        <authorList>
            <person name="Mohindra V."/>
            <person name="Chowdhury L.M."/>
            <person name="Lal K."/>
            <person name="Jena J.K."/>
        </authorList>
    </citation>
    <scope>NUCLEOTIDE SEQUENCE [LARGE SCALE GENOMIC DNA]</scope>
    <source>
        <strain evidence="2">CM1030</strain>
        <tissue evidence="2">Blood</tissue>
    </source>
</reference>
<keyword evidence="3" id="KW-1185">Reference proteome</keyword>
<comment type="caution">
    <text evidence="2">The sequence shown here is derived from an EMBL/GenBank/DDBJ whole genome shotgun (WGS) entry which is preliminary data.</text>
</comment>
<organism evidence="2 3">
    <name type="scientific">Cirrhinus mrigala</name>
    <name type="common">Mrigala</name>
    <dbReference type="NCBI Taxonomy" id="683832"/>
    <lineage>
        <taxon>Eukaryota</taxon>
        <taxon>Metazoa</taxon>
        <taxon>Chordata</taxon>
        <taxon>Craniata</taxon>
        <taxon>Vertebrata</taxon>
        <taxon>Euteleostomi</taxon>
        <taxon>Actinopterygii</taxon>
        <taxon>Neopterygii</taxon>
        <taxon>Teleostei</taxon>
        <taxon>Ostariophysi</taxon>
        <taxon>Cypriniformes</taxon>
        <taxon>Cyprinidae</taxon>
        <taxon>Labeoninae</taxon>
        <taxon>Labeonini</taxon>
        <taxon>Cirrhinus</taxon>
    </lineage>
</organism>
<accession>A0ABD0RF25</accession>
<feature type="non-terminal residue" evidence="2">
    <location>
        <position position="1"/>
    </location>
</feature>
<feature type="non-terminal residue" evidence="2">
    <location>
        <position position="61"/>
    </location>
</feature>
<dbReference type="EMBL" id="JAMKFB020000003">
    <property type="protein sequence ID" value="KAL0196675.1"/>
    <property type="molecule type" value="Genomic_DNA"/>
</dbReference>
<dbReference type="InterPro" id="IPR008971">
    <property type="entry name" value="HSP40/DnaJ_pept-bd"/>
</dbReference>
<dbReference type="SUPFAM" id="SSF49493">
    <property type="entry name" value="HSP40/DnaJ peptide-binding domain"/>
    <property type="match status" value="1"/>
</dbReference>
<dbReference type="Gene3D" id="2.60.260.20">
    <property type="entry name" value="Urease metallochaperone UreE, N-terminal domain"/>
    <property type="match status" value="1"/>
</dbReference>
<protein>
    <recommendedName>
        <fullName evidence="4">Molecular chaperone DnaJ</fullName>
    </recommendedName>
</protein>
<evidence type="ECO:0000313" key="3">
    <source>
        <dbReference type="Proteomes" id="UP001529510"/>
    </source>
</evidence>
<evidence type="ECO:0008006" key="4">
    <source>
        <dbReference type="Google" id="ProtNLM"/>
    </source>
</evidence>
<dbReference type="PANTHER" id="PTHR44145">
    <property type="entry name" value="DNAJ HOMOLOG SUBFAMILY A MEMBER 3, MITOCHONDRIAL"/>
    <property type="match status" value="1"/>
</dbReference>
<dbReference type="AlphaFoldDB" id="A0ABD0RF25"/>
<keyword evidence="1" id="KW-0143">Chaperone</keyword>
<evidence type="ECO:0000313" key="2">
    <source>
        <dbReference type="EMBL" id="KAL0196675.1"/>
    </source>
</evidence>
<dbReference type="InterPro" id="IPR051938">
    <property type="entry name" value="Apopto_cytoskel_mod"/>
</dbReference>
<gene>
    <name evidence="2" type="ORF">M9458_005215</name>
</gene>
<name>A0ABD0RF25_CIRMR</name>
<dbReference type="PANTHER" id="PTHR44145:SF3">
    <property type="entry name" value="DNAJ HOMOLOG SUBFAMILY A MEMBER 3, MITOCHONDRIAL"/>
    <property type="match status" value="1"/>
</dbReference>
<evidence type="ECO:0000256" key="1">
    <source>
        <dbReference type="ARBA" id="ARBA00023186"/>
    </source>
</evidence>
<proteinExistence type="predicted"/>
<sequence length="61" mass="6667">IRLSGKGIPRVSGYGYGDHYVHVKIKIPKMLTDRQRALLMSYAEDEADVEGTVNGVTSTTA</sequence>